<sequence>TLDRCALIEQRKRSPSVSRDQNRRYDQREEREEYSQYATSDSVMPRSPSDYADRRSQREPQFYEESDHINYRDSNRRSHRHSKEYIVDDEDVESRDEYERQRREEEYQARYRSDPNLARYPVKPQPYEEQMRIHAEVSRARHERRHSDVSLANAELEDSRISMLRMERPSRQRSVSERRAAMENQRSYSMERTREAQGPSSYPQRTTNHSPPTPRRSPIPVDRPDMRRTDSLRKQHHLDPSSAVRKTKREKMETMLRNDSLSSDQSESVRPPPPKPHKSKKGGKMRQVSLSSSEEELASTPEYTSCDDVEIESESVSEKGDMDYNWLDHTSWHSSEASPMSLHPVTWQPSKDGDRLIGRILLNKRLKDGSVSRDSGAMLGLKVVGGKMTESGRLCAFITKVKKGSLADTVGHLRPGDEVLEWNGRLLQGATFEEVYNIILESKPEPQVELVVSRPIGDIPRIPDSTHAQLESSSSSFESQKMDRPSISVTSPMSPGMLRDVPQFLSGQLSSQSLSRRTTPFVPRVQIKLWFDKVGHQLIVTILGAKDLPSREDGRPRNPYVKIYFLPDRSDKNKRRTKTVKKTLEPKWNQTFIYSPVHRREFRERMLEITLWDQARVREEESEFLGEILIELETALLDDEPHWYKLQTHDVSSLPLPHPSPYMPRRQLHGESPTRRLQRSKRISDSEVSDYDCDDGIGVVSDYRHNGRDLQSSTLSVPEQVMSSNHCSPSGSPHRVDVIGRTRSWSPSVPPPQSRNVEQGLRGTRSTTGHYNTISRMDRHRAMDDHYSPDRDSHFLTLPRSRYSQTIEHHHRDGRSHPRTGSVQTSPSSTPVAGRRGRQLPQLPPKGTLERNHGVKEIEPYEEEVDSTRRRHAGAMDIEERNRQMKINKYKQVAGSDSRLEQDYHSKYRSGWDPHRGADNISTKSSDSDVSDISAVSRTSSASRFSSTSYMSVQSERPRGNKKIRPKGIEEGGKEGDKYEEIVHEEEEVNEERINENEAGKEITETCNKEKNRQSGDEEKTQDVPEQGKEKEQWNKEDLQKQFSQDDDSVFTSKMQSRQMGISGKNLTKSTSISGDMCSLEKNDGSQSDTAVGTLGTSSKKRRSSIGAKMVAIVGLSRKSRSASQLSQTEAGGKKLRSTVQRSTETGLAVEMRNWMTRQASRESTDGSMNSYSSEGNLIFPGVRLASDSQFSDFLDGLGPAQLVGRQTLATPAMGDIQVGMMDKKGQLEVEIIRARGLVVKPGSKTLPAPYVKVYLLDNGVCIAKKKTKVARKTLEPLYQQLLSFEESPQGKVLQIIVWGDYGRMDHKSFMGVAQILLDELELSNMVIGWFKLFPPSSLVDPTLAPLTRRASQSSLESSTGPSYSRS</sequence>
<organism evidence="12 13">
    <name type="scientific">Sus scrofa</name>
    <name type="common">Pig</name>
    <dbReference type="NCBI Taxonomy" id="9823"/>
    <lineage>
        <taxon>Eukaryota</taxon>
        <taxon>Metazoa</taxon>
        <taxon>Chordata</taxon>
        <taxon>Craniata</taxon>
        <taxon>Vertebrata</taxon>
        <taxon>Euteleostomi</taxon>
        <taxon>Mammalia</taxon>
        <taxon>Eutheria</taxon>
        <taxon>Laurasiatheria</taxon>
        <taxon>Artiodactyla</taxon>
        <taxon>Suina</taxon>
        <taxon>Suidae</taxon>
        <taxon>Sus</taxon>
    </lineage>
</organism>
<dbReference type="FunFam" id="2.60.40.150:FF:000003">
    <property type="entry name" value="Regulating synaptic membrane exocytosis protein 2"/>
    <property type="match status" value="1"/>
</dbReference>
<feature type="compositionally biased region" description="Basic and acidic residues" evidence="9">
    <location>
        <begin position="967"/>
        <end position="982"/>
    </location>
</feature>
<feature type="region of interest" description="Disordered" evidence="9">
    <location>
        <begin position="807"/>
        <end position="884"/>
    </location>
</feature>
<feature type="domain" description="PDZ" evidence="11">
    <location>
        <begin position="368"/>
        <end position="454"/>
    </location>
</feature>
<dbReference type="InterPro" id="IPR001478">
    <property type="entry name" value="PDZ"/>
</dbReference>
<dbReference type="GO" id="GO:0008270">
    <property type="term" value="F:zinc ion binding"/>
    <property type="evidence" value="ECO:0007669"/>
    <property type="project" value="UniProtKB-KW"/>
</dbReference>
<dbReference type="SUPFAM" id="SSF50156">
    <property type="entry name" value="PDZ domain-like"/>
    <property type="match status" value="1"/>
</dbReference>
<feature type="compositionally biased region" description="Basic and acidic residues" evidence="9">
    <location>
        <begin position="20"/>
        <end position="34"/>
    </location>
</feature>
<accession>A0A8D0MQH0</accession>
<feature type="compositionally biased region" description="Basic and acidic residues" evidence="9">
    <location>
        <begin position="129"/>
        <end position="148"/>
    </location>
</feature>
<dbReference type="PANTHER" id="PTHR12157:SF15">
    <property type="entry name" value="REGULATING SYNAPTIC MEMBRANE EXOCYTOSIS PROTEIN 2"/>
    <property type="match status" value="1"/>
</dbReference>
<feature type="compositionally biased region" description="Basic and acidic residues" evidence="9">
    <location>
        <begin position="95"/>
        <end position="113"/>
    </location>
</feature>
<dbReference type="PROSITE" id="PS50004">
    <property type="entry name" value="C2"/>
    <property type="match status" value="2"/>
</dbReference>
<comment type="subcellular location">
    <subcellularLocation>
        <location evidence="8">Synapse</location>
    </subcellularLocation>
</comment>
<evidence type="ECO:0000256" key="2">
    <source>
        <dbReference type="ARBA" id="ARBA00022723"/>
    </source>
</evidence>
<dbReference type="CDD" id="cd04028">
    <property type="entry name" value="C2B_RIM1alpha"/>
    <property type="match status" value="1"/>
</dbReference>
<feature type="compositionally biased region" description="Polar residues" evidence="9">
    <location>
        <begin position="198"/>
        <end position="210"/>
    </location>
</feature>
<dbReference type="InterPro" id="IPR035892">
    <property type="entry name" value="C2_domain_sf"/>
</dbReference>
<keyword evidence="1" id="KW-0597">Phosphoprotein</keyword>
<evidence type="ECO:0000256" key="8">
    <source>
        <dbReference type="ARBA" id="ARBA00034103"/>
    </source>
</evidence>
<keyword evidence="5" id="KW-0221">Differentiation</keyword>
<evidence type="ECO:0000256" key="3">
    <source>
        <dbReference type="ARBA" id="ARBA00022737"/>
    </source>
</evidence>
<dbReference type="GO" id="GO:0045202">
    <property type="term" value="C:synapse"/>
    <property type="evidence" value="ECO:0007669"/>
    <property type="project" value="UniProtKB-SubCell"/>
</dbReference>
<dbReference type="PROSITE" id="PS50106">
    <property type="entry name" value="PDZ"/>
    <property type="match status" value="1"/>
</dbReference>
<feature type="region of interest" description="Disordered" evidence="9">
    <location>
        <begin position="907"/>
        <end position="1049"/>
    </location>
</feature>
<feature type="compositionally biased region" description="Basic residues" evidence="9">
    <location>
        <begin position="275"/>
        <end position="284"/>
    </location>
</feature>
<dbReference type="Pfam" id="PF00595">
    <property type="entry name" value="PDZ"/>
    <property type="match status" value="1"/>
</dbReference>
<feature type="compositionally biased region" description="Polar residues" evidence="9">
    <location>
        <begin position="713"/>
        <end position="731"/>
    </location>
</feature>
<keyword evidence="6" id="KW-0862">Zinc</keyword>
<evidence type="ECO:0000256" key="4">
    <source>
        <dbReference type="ARBA" id="ARBA00022771"/>
    </source>
</evidence>
<feature type="compositionally biased region" description="Low complexity" evidence="9">
    <location>
        <begin position="931"/>
        <end position="952"/>
    </location>
</feature>
<feature type="compositionally biased region" description="Polar residues" evidence="9">
    <location>
        <begin position="819"/>
        <end position="831"/>
    </location>
</feature>
<feature type="domain" description="C2" evidence="10">
    <location>
        <begin position="521"/>
        <end position="644"/>
    </location>
</feature>
<evidence type="ECO:0000256" key="5">
    <source>
        <dbReference type="ARBA" id="ARBA00022782"/>
    </source>
</evidence>
<feature type="compositionally biased region" description="Basic and acidic residues" evidence="9">
    <location>
        <begin position="222"/>
        <end position="239"/>
    </location>
</feature>
<dbReference type="InterPro" id="IPR036034">
    <property type="entry name" value="PDZ_sf"/>
</dbReference>
<dbReference type="SMART" id="SM00239">
    <property type="entry name" value="C2"/>
    <property type="match status" value="2"/>
</dbReference>
<dbReference type="GO" id="GO:0016020">
    <property type="term" value="C:membrane"/>
    <property type="evidence" value="ECO:0007669"/>
    <property type="project" value="InterPro"/>
</dbReference>
<feature type="region of interest" description="Disordered" evidence="9">
    <location>
        <begin position="462"/>
        <end position="494"/>
    </location>
</feature>
<feature type="domain" description="C2" evidence="10">
    <location>
        <begin position="1213"/>
        <end position="1331"/>
    </location>
</feature>
<evidence type="ECO:0000259" key="11">
    <source>
        <dbReference type="PROSITE" id="PS50106"/>
    </source>
</evidence>
<name>A0A8D0MQH0_PIG</name>
<feature type="compositionally biased region" description="Basic and acidic residues" evidence="9">
    <location>
        <begin position="848"/>
        <end position="859"/>
    </location>
</feature>
<keyword evidence="3" id="KW-0677">Repeat</keyword>
<keyword evidence="2" id="KW-0479">Metal-binding</keyword>
<reference evidence="12" key="1">
    <citation type="submission" date="2025-08" db="UniProtKB">
        <authorList>
            <consortium name="Ensembl"/>
        </authorList>
    </citation>
    <scope>IDENTIFICATION</scope>
</reference>
<feature type="compositionally biased region" description="Basic and acidic residues" evidence="9">
    <location>
        <begin position="65"/>
        <end position="76"/>
    </location>
</feature>
<feature type="region of interest" description="Disordered" evidence="9">
    <location>
        <begin position="1118"/>
        <end position="1144"/>
    </location>
</feature>
<evidence type="ECO:0000256" key="7">
    <source>
        <dbReference type="ARBA" id="ARBA00023018"/>
    </source>
</evidence>
<dbReference type="CDD" id="cd04031">
    <property type="entry name" value="C2A_RIM1alpha"/>
    <property type="match status" value="1"/>
</dbReference>
<dbReference type="SUPFAM" id="SSF49562">
    <property type="entry name" value="C2 domain (Calcium/lipid-binding domain, CaLB)"/>
    <property type="match status" value="2"/>
</dbReference>
<dbReference type="SMART" id="SM00228">
    <property type="entry name" value="PDZ"/>
    <property type="match status" value="1"/>
</dbReference>
<feature type="region of interest" description="Disordered" evidence="9">
    <location>
        <begin position="1"/>
        <end position="314"/>
    </location>
</feature>
<feature type="region of interest" description="Disordered" evidence="9">
    <location>
        <begin position="1080"/>
        <end position="1103"/>
    </location>
</feature>
<dbReference type="Ensembl" id="ENSSSCT00015017688.1">
    <property type="protein sequence ID" value="ENSSSCP00015006964.1"/>
    <property type="gene ID" value="ENSSSCG00015012775.1"/>
</dbReference>
<protein>
    <submittedName>
        <fullName evidence="12">Regulating synaptic membrane exocytosis 2</fullName>
    </submittedName>
</protein>
<dbReference type="GO" id="GO:0030154">
    <property type="term" value="P:cell differentiation"/>
    <property type="evidence" value="ECO:0007669"/>
    <property type="project" value="UniProtKB-KW"/>
</dbReference>
<feature type="compositionally biased region" description="Basic and acidic residues" evidence="9">
    <location>
        <begin position="907"/>
        <end position="918"/>
    </location>
</feature>
<keyword evidence="7" id="KW-0770">Synapse</keyword>
<dbReference type="Gene3D" id="2.30.42.10">
    <property type="match status" value="1"/>
</dbReference>
<evidence type="ECO:0000256" key="9">
    <source>
        <dbReference type="SAM" id="MobiDB-lite"/>
    </source>
</evidence>
<dbReference type="InterPro" id="IPR039032">
    <property type="entry name" value="Rim-like"/>
</dbReference>
<feature type="region of interest" description="Disordered" evidence="9">
    <location>
        <begin position="713"/>
        <end position="771"/>
    </location>
</feature>
<dbReference type="GO" id="GO:0006887">
    <property type="term" value="P:exocytosis"/>
    <property type="evidence" value="ECO:0007669"/>
    <property type="project" value="InterPro"/>
</dbReference>
<dbReference type="FunFam" id="2.60.40.150:FF:000001">
    <property type="entry name" value="Regulating synaptic membrane exocytosis 3, isoform CRA_a"/>
    <property type="match status" value="1"/>
</dbReference>
<dbReference type="FunFam" id="2.30.42.10:FF:000003">
    <property type="entry name" value="Regulating synaptic membrane exocytosis protein 1, putative"/>
    <property type="match status" value="1"/>
</dbReference>
<evidence type="ECO:0000313" key="12">
    <source>
        <dbReference type="Ensembl" id="ENSSSCP00015006964.1"/>
    </source>
</evidence>
<dbReference type="Gene3D" id="2.60.40.150">
    <property type="entry name" value="C2 domain"/>
    <property type="match status" value="2"/>
</dbReference>
<feature type="compositionally biased region" description="Polar residues" evidence="9">
    <location>
        <begin position="1085"/>
        <end position="1098"/>
    </location>
</feature>
<dbReference type="CDD" id="cd06714">
    <property type="entry name" value="PDZ_RIM-like"/>
    <property type="match status" value="1"/>
</dbReference>
<evidence type="ECO:0000259" key="10">
    <source>
        <dbReference type="PROSITE" id="PS50004"/>
    </source>
</evidence>
<dbReference type="GO" id="GO:0031267">
    <property type="term" value="F:small GTPase binding"/>
    <property type="evidence" value="ECO:0007669"/>
    <property type="project" value="InterPro"/>
</dbReference>
<evidence type="ECO:0000256" key="6">
    <source>
        <dbReference type="ARBA" id="ARBA00022833"/>
    </source>
</evidence>
<proteinExistence type="predicted"/>
<feature type="region of interest" description="Disordered" evidence="9">
    <location>
        <begin position="655"/>
        <end position="689"/>
    </location>
</feature>
<feature type="compositionally biased region" description="Basic and acidic residues" evidence="9">
    <location>
        <begin position="991"/>
        <end position="1040"/>
    </location>
</feature>
<dbReference type="PANTHER" id="PTHR12157">
    <property type="entry name" value="REGULATING SYNAPTIC MEMBRANE EXOCYTOSIS PROTEIN"/>
    <property type="match status" value="1"/>
</dbReference>
<dbReference type="Proteomes" id="UP000694726">
    <property type="component" value="Unplaced"/>
</dbReference>
<dbReference type="Pfam" id="PF00168">
    <property type="entry name" value="C2"/>
    <property type="match status" value="2"/>
</dbReference>
<feature type="compositionally biased region" description="Acidic residues" evidence="9">
    <location>
        <begin position="305"/>
        <end position="314"/>
    </location>
</feature>
<keyword evidence="4" id="KW-0863">Zinc-finger</keyword>
<evidence type="ECO:0000313" key="13">
    <source>
        <dbReference type="Proteomes" id="UP000694726"/>
    </source>
</evidence>
<feature type="compositionally biased region" description="Basic and acidic residues" evidence="9">
    <location>
        <begin position="157"/>
        <end position="181"/>
    </location>
</feature>
<dbReference type="InterPro" id="IPR000008">
    <property type="entry name" value="C2_dom"/>
</dbReference>
<feature type="compositionally biased region" description="Polar residues" evidence="9">
    <location>
        <begin position="257"/>
        <end position="268"/>
    </location>
</feature>
<evidence type="ECO:0000256" key="1">
    <source>
        <dbReference type="ARBA" id="ARBA00022553"/>
    </source>
</evidence>